<organism evidence="3 4">
    <name type="scientific">Opisthorchis viverrini</name>
    <name type="common">Southeast Asian liver fluke</name>
    <dbReference type="NCBI Taxonomy" id="6198"/>
    <lineage>
        <taxon>Eukaryota</taxon>
        <taxon>Metazoa</taxon>
        <taxon>Spiralia</taxon>
        <taxon>Lophotrochozoa</taxon>
        <taxon>Platyhelminthes</taxon>
        <taxon>Trematoda</taxon>
        <taxon>Digenea</taxon>
        <taxon>Opisthorchiida</taxon>
        <taxon>Opisthorchiata</taxon>
        <taxon>Opisthorchiidae</taxon>
        <taxon>Opisthorchis</taxon>
    </lineage>
</organism>
<reference evidence="3 4" key="1">
    <citation type="submission" date="2013-11" db="EMBL/GenBank/DDBJ databases">
        <title>Opisthorchis viverrini - life in the bile duct.</title>
        <authorList>
            <person name="Young N.D."/>
            <person name="Nagarajan N."/>
            <person name="Lin S.J."/>
            <person name="Korhonen P.K."/>
            <person name="Jex A.R."/>
            <person name="Hall R.S."/>
            <person name="Safavi-Hemami H."/>
            <person name="Kaewkong W."/>
            <person name="Bertrand D."/>
            <person name="Gao S."/>
            <person name="Seet Q."/>
            <person name="Wongkham S."/>
            <person name="Teh B.T."/>
            <person name="Wongkham C."/>
            <person name="Intapan P.M."/>
            <person name="Maleewong W."/>
            <person name="Yang X."/>
            <person name="Hu M."/>
            <person name="Wang Z."/>
            <person name="Hofmann A."/>
            <person name="Sternberg P.W."/>
            <person name="Tan P."/>
            <person name="Wang J."/>
            <person name="Gasser R.B."/>
        </authorList>
    </citation>
    <scope>NUCLEOTIDE SEQUENCE [LARGE SCALE GENOMIC DNA]</scope>
</reference>
<dbReference type="EMBL" id="KL596637">
    <property type="protein sequence ID" value="KER32165.1"/>
    <property type="molecule type" value="Genomic_DNA"/>
</dbReference>
<evidence type="ECO:0000256" key="2">
    <source>
        <dbReference type="SAM" id="Phobius"/>
    </source>
</evidence>
<gene>
    <name evidence="3" type="ORF">T265_12863</name>
</gene>
<proteinExistence type="predicted"/>
<dbReference type="RefSeq" id="XP_009164162.1">
    <property type="nucleotide sequence ID" value="XM_009165898.1"/>
</dbReference>
<name>A0A075A8Z6_OPIVI</name>
<accession>A0A075A8Z6</accession>
<feature type="transmembrane region" description="Helical" evidence="2">
    <location>
        <begin position="60"/>
        <end position="81"/>
    </location>
</feature>
<dbReference type="CTD" id="20327031"/>
<protein>
    <submittedName>
        <fullName evidence="3">Uncharacterized protein</fullName>
    </submittedName>
</protein>
<evidence type="ECO:0000313" key="3">
    <source>
        <dbReference type="EMBL" id="KER32165.1"/>
    </source>
</evidence>
<feature type="non-terminal residue" evidence="3">
    <location>
        <position position="1"/>
    </location>
</feature>
<evidence type="ECO:0000256" key="1">
    <source>
        <dbReference type="SAM" id="MobiDB-lite"/>
    </source>
</evidence>
<feature type="compositionally biased region" description="Polar residues" evidence="1">
    <location>
        <begin position="11"/>
        <end position="26"/>
    </location>
</feature>
<dbReference type="GeneID" id="20327031"/>
<keyword evidence="2" id="KW-1133">Transmembrane helix</keyword>
<keyword evidence="4" id="KW-1185">Reference proteome</keyword>
<keyword evidence="2" id="KW-0472">Membrane</keyword>
<keyword evidence="2" id="KW-0812">Transmembrane</keyword>
<dbReference type="Proteomes" id="UP000054324">
    <property type="component" value="Unassembled WGS sequence"/>
</dbReference>
<evidence type="ECO:0000313" key="4">
    <source>
        <dbReference type="Proteomes" id="UP000054324"/>
    </source>
</evidence>
<sequence length="119" mass="13386">CLVSERKDSQRGTQQLYSEQAKTLSVPSLRATRMKHHGWDTAKPRQGKSRGKGGVRNTNLLPLSHCACVHVAIFFISRLLIYTLRQKHLLHSAIASEILLYFVASIGFKPIFLLSQELA</sequence>
<feature type="region of interest" description="Disordered" evidence="1">
    <location>
        <begin position="1"/>
        <end position="54"/>
    </location>
</feature>
<dbReference type="AlphaFoldDB" id="A0A075A8Z6"/>
<feature type="compositionally biased region" description="Basic and acidic residues" evidence="1">
    <location>
        <begin position="1"/>
        <end position="10"/>
    </location>
</feature>
<dbReference type="KEGG" id="ovi:T265_12863"/>
<feature type="transmembrane region" description="Helical" evidence="2">
    <location>
        <begin position="93"/>
        <end position="114"/>
    </location>
</feature>